<dbReference type="InterPro" id="IPR011006">
    <property type="entry name" value="CheY-like_superfamily"/>
</dbReference>
<dbReference type="SMART" id="SM00388">
    <property type="entry name" value="HisKA"/>
    <property type="match status" value="1"/>
</dbReference>
<dbReference type="InterPro" id="IPR036097">
    <property type="entry name" value="HisK_dim/P_sf"/>
</dbReference>
<name>A0A6M0LKZ0_PSEXY</name>
<protein>
    <recommendedName>
        <fullName evidence="10">Circadian input-output histidine kinase CikA</fullName>
        <ecNumber evidence="3">2.7.13.3</ecNumber>
    </recommendedName>
    <alternativeName>
        <fullName evidence="4">Stage 0 sporulation protein A homolog</fullName>
    </alternativeName>
</protein>
<dbReference type="Pfam" id="PF02518">
    <property type="entry name" value="HATPase_c"/>
    <property type="match status" value="1"/>
</dbReference>
<evidence type="ECO:0000256" key="6">
    <source>
        <dbReference type="ARBA" id="ARBA00022679"/>
    </source>
</evidence>
<dbReference type="AlphaFoldDB" id="A0A6M0LKZ0"/>
<organism evidence="16 17">
    <name type="scientific">Pseudobutyrivibrio xylanivorans</name>
    <dbReference type="NCBI Taxonomy" id="185007"/>
    <lineage>
        <taxon>Bacteria</taxon>
        <taxon>Bacillati</taxon>
        <taxon>Bacillota</taxon>
        <taxon>Clostridia</taxon>
        <taxon>Lachnospirales</taxon>
        <taxon>Lachnospiraceae</taxon>
        <taxon>Pseudobutyrivibrio</taxon>
    </lineage>
</organism>
<dbReference type="SMART" id="SM00387">
    <property type="entry name" value="HATPase_c"/>
    <property type="match status" value="1"/>
</dbReference>
<evidence type="ECO:0000256" key="7">
    <source>
        <dbReference type="ARBA" id="ARBA00022777"/>
    </source>
</evidence>
<dbReference type="EC" id="2.7.13.3" evidence="3"/>
<evidence type="ECO:0000256" key="1">
    <source>
        <dbReference type="ARBA" id="ARBA00000085"/>
    </source>
</evidence>
<dbReference type="Gene3D" id="3.30.565.10">
    <property type="entry name" value="Histidine kinase-like ATPase, C-terminal domain"/>
    <property type="match status" value="1"/>
</dbReference>
<feature type="chain" id="PRO_5026735605" description="Circadian input-output histidine kinase CikA" evidence="13">
    <location>
        <begin position="29"/>
        <end position="1206"/>
    </location>
</feature>
<dbReference type="InterPro" id="IPR015943">
    <property type="entry name" value="WD40/YVTN_repeat-like_dom_sf"/>
</dbReference>
<comment type="caution">
    <text evidence="16">The sequence shown here is derived from an EMBL/GenBank/DDBJ whole genome shotgun (WGS) entry which is preliminary data.</text>
</comment>
<dbReference type="SUPFAM" id="SSF55874">
    <property type="entry name" value="ATPase domain of HSP90 chaperone/DNA topoisomerase II/histidine kinase"/>
    <property type="match status" value="1"/>
</dbReference>
<dbReference type="PROSITE" id="PS50110">
    <property type="entry name" value="RESPONSE_REGULATORY"/>
    <property type="match status" value="1"/>
</dbReference>
<dbReference type="FunFam" id="3.30.565.10:FF:000010">
    <property type="entry name" value="Sensor histidine kinase RcsC"/>
    <property type="match status" value="1"/>
</dbReference>
<dbReference type="EMBL" id="VTVE01000004">
    <property type="protein sequence ID" value="NEX02619.1"/>
    <property type="molecule type" value="Genomic_DNA"/>
</dbReference>
<gene>
    <name evidence="16" type="ORF">F0Q01_12080</name>
</gene>
<dbReference type="CDD" id="cd16922">
    <property type="entry name" value="HATPase_EvgS-ArcB-TorS-like"/>
    <property type="match status" value="1"/>
</dbReference>
<dbReference type="Gene3D" id="3.40.50.2300">
    <property type="match status" value="1"/>
</dbReference>
<dbReference type="InterPro" id="IPR036890">
    <property type="entry name" value="HATPase_C_sf"/>
</dbReference>
<comment type="function">
    <text evidence="9">May play the central regulatory role in sporulation. It may be an element of the effector pathway responsible for the activation of sporulation genes in response to nutritional stress. Spo0A may act in concert with spo0H (a sigma factor) to control the expression of some genes that are critical to the sporulation process.</text>
</comment>
<keyword evidence="12" id="KW-0472">Membrane</keyword>
<evidence type="ECO:0000256" key="10">
    <source>
        <dbReference type="ARBA" id="ARBA00074306"/>
    </source>
</evidence>
<sequence length="1206" mass="134532">MMNKKFAKYIGALTLAMGLTMGSFVAFADDTPETVEVARDGGGYAASKQIFGEGYTAQLYDANNGMPTSDASCILADKDGYIWIGSYSGIIRYDGTNFVRMDSSKGLTSGKILFEDKSGKIWVGTNDNGVVVIDGEDTKRYTYKEGLPSSSIRGFAEDKNGTIYIATTGGICYLQEDGTLNVMEDEAFKNCYINRIYCTRQGQIVGATKNGELFLIRDKKLVAFKDGESLGVGKVTSVYADDNAEDFIYVGNDQGKVYAGDFSTDGTIFDINTELDVSPALNVSWISRECETIWAIADDKVGYFDPRGKYRLVEHLPIDSSIEMVESDYQGNLWLVSTRQGVAKIVTNNFQDITDMAGFEPEVVNATCLYRDNLYVGTDKGLRIIDIKRMEPVENELTEYIGDTRIRCILRDYWDDLWICCYNNAKGLVHYSKDGVITNFNEENGFISDGVRCGTLAADGRVIVGTNKGVAIMRMGQLEKTITEENGMDNIVILTVEEGFDGEILVGTDGGGMYSVVDGKAKKITREDGLTSDVILRIKRDEKRDIYWIITSNSIQYMKDGVVYEIKNFPYSNNFDIYLDLEDNAWVLASNGIYCANANDMIQKETFEYQFYNSDTGLTSVPTGNSFSELDAGNLYIAGRSGVNKVYINNFSRHTGRIKVAVKSIVVDDQEIKPDENGTYVIPSTSGRIQINASIVNYNLSNPLIHMYLEGDEDSGITANQSDMSALEYTGLKYGDYKLHIQVLDESNGTLYQDEVFLIEKQPKLTELMVFRVLIVALIAIVVGVFVWRIMTGTVIRRQYREIQAAKAEVEKANSVKSRFLANMSHEIRTPINTIMGMDEMMMREDASEIPQSYHKAMMNYASGIKSASESLLKLIDDVLDMSRIESGKIHLVEQDYNLEEEIRNMIKMIRTRCDQKGLLFNIDVDDRLPRGLYGDIGKLKQINLNLLSNAVKYTKKGSVTFKVGLEDLDGDSCIIKFAVKDTGIGIKKEDISKVFEAFERLDEEENSGIQGAGLGLDISRQFTKLMKGDLKCTSVYGEGSEFTLIVYQKVVDATPIGRFVEQKEEYKTGSYKPQFIAPDGAVLVVDDNSMNLAVIKGLLTSTKMFISTARSGEECLDKLKSTNFNVVLLDHFMEGMDGVETMAKIRDRYPDLPVFAITANTEAGGEEFYLSKGFTGYFSKPIDGQLLEKTIRKYLPDDIVEDMVQ</sequence>
<keyword evidence="13" id="KW-0732">Signal</keyword>
<keyword evidence="7" id="KW-0418">Kinase</keyword>
<dbReference type="Pfam" id="PF07494">
    <property type="entry name" value="Reg_prop"/>
    <property type="match status" value="2"/>
</dbReference>
<feature type="domain" description="Response regulatory" evidence="15">
    <location>
        <begin position="1082"/>
        <end position="1196"/>
    </location>
</feature>
<dbReference type="Proteomes" id="UP000473091">
    <property type="component" value="Unassembled WGS sequence"/>
</dbReference>
<keyword evidence="8" id="KW-0902">Two-component regulatory system</keyword>
<comment type="catalytic activity">
    <reaction evidence="1">
        <text>ATP + protein L-histidine = ADP + protein N-phospho-L-histidine.</text>
        <dbReference type="EC" id="2.7.13.3"/>
    </reaction>
</comment>
<dbReference type="SMART" id="SM00448">
    <property type="entry name" value="REC"/>
    <property type="match status" value="1"/>
</dbReference>
<proteinExistence type="inferred from homology"/>
<feature type="domain" description="Histidine kinase" evidence="14">
    <location>
        <begin position="823"/>
        <end position="1051"/>
    </location>
</feature>
<dbReference type="Gene3D" id="2.130.10.10">
    <property type="entry name" value="YVTN repeat-like/Quinoprotein amine dehydrogenase"/>
    <property type="match status" value="3"/>
</dbReference>
<evidence type="ECO:0000259" key="15">
    <source>
        <dbReference type="PROSITE" id="PS50110"/>
    </source>
</evidence>
<evidence type="ECO:0000313" key="16">
    <source>
        <dbReference type="EMBL" id="NEX02619.1"/>
    </source>
</evidence>
<dbReference type="GO" id="GO:0000155">
    <property type="term" value="F:phosphorelay sensor kinase activity"/>
    <property type="evidence" value="ECO:0007669"/>
    <property type="project" value="InterPro"/>
</dbReference>
<dbReference type="InterPro" id="IPR011110">
    <property type="entry name" value="Reg_prop"/>
</dbReference>
<keyword evidence="5 11" id="KW-0597">Phosphoprotein</keyword>
<evidence type="ECO:0000256" key="13">
    <source>
        <dbReference type="SAM" id="SignalP"/>
    </source>
</evidence>
<evidence type="ECO:0000256" key="4">
    <source>
        <dbReference type="ARBA" id="ARBA00018672"/>
    </source>
</evidence>
<reference evidence="16 17" key="2">
    <citation type="submission" date="2020-03" db="EMBL/GenBank/DDBJ databases">
        <title>Investigating the evolutionary divergence of the Butyrivibrio group.</title>
        <authorList>
            <person name="Skvortsov T."/>
            <person name="Santos F.G."/>
            <person name="Ting K.S."/>
            <person name="Creevey C.J."/>
        </authorList>
    </citation>
    <scope>NUCLEOTIDE SEQUENCE [LARGE SCALE GENOMIC DNA]</scope>
    <source>
        <strain evidence="16 17">MZ8</strain>
    </source>
</reference>
<feature type="signal peptide" evidence="13">
    <location>
        <begin position="1"/>
        <end position="28"/>
    </location>
</feature>
<keyword evidence="12" id="KW-0812">Transmembrane</keyword>
<dbReference type="PROSITE" id="PS50109">
    <property type="entry name" value="HIS_KIN"/>
    <property type="match status" value="1"/>
</dbReference>
<comment type="similarity">
    <text evidence="2">In the N-terminal section; belongs to the phytochrome family.</text>
</comment>
<dbReference type="Pfam" id="PF00072">
    <property type="entry name" value="Response_reg"/>
    <property type="match status" value="1"/>
</dbReference>
<feature type="transmembrane region" description="Helical" evidence="12">
    <location>
        <begin position="769"/>
        <end position="791"/>
    </location>
</feature>
<dbReference type="GO" id="GO:0005886">
    <property type="term" value="C:plasma membrane"/>
    <property type="evidence" value="ECO:0007669"/>
    <property type="project" value="TreeGrafter"/>
</dbReference>
<dbReference type="InterPro" id="IPR001789">
    <property type="entry name" value="Sig_transdc_resp-reg_receiver"/>
</dbReference>
<dbReference type="SUPFAM" id="SSF52172">
    <property type="entry name" value="CheY-like"/>
    <property type="match status" value="1"/>
</dbReference>
<evidence type="ECO:0000256" key="8">
    <source>
        <dbReference type="ARBA" id="ARBA00023012"/>
    </source>
</evidence>
<evidence type="ECO:0000256" key="9">
    <source>
        <dbReference type="ARBA" id="ARBA00024867"/>
    </source>
</evidence>
<dbReference type="PRINTS" id="PR00344">
    <property type="entry name" value="BCTRLSENSOR"/>
</dbReference>
<keyword evidence="6" id="KW-0808">Transferase</keyword>
<evidence type="ECO:0000256" key="3">
    <source>
        <dbReference type="ARBA" id="ARBA00012438"/>
    </source>
</evidence>
<feature type="modified residue" description="4-aspartylphosphate" evidence="11">
    <location>
        <position position="1131"/>
    </location>
</feature>
<dbReference type="RefSeq" id="WP_090489316.1">
    <property type="nucleotide sequence ID" value="NZ_VTVE01000004.1"/>
</dbReference>
<dbReference type="SUPFAM" id="SSF63829">
    <property type="entry name" value="Calcium-dependent phosphotriesterase"/>
    <property type="match status" value="3"/>
</dbReference>
<keyword evidence="12" id="KW-1133">Transmembrane helix</keyword>
<evidence type="ECO:0000256" key="12">
    <source>
        <dbReference type="SAM" id="Phobius"/>
    </source>
</evidence>
<dbReference type="InterPro" id="IPR003661">
    <property type="entry name" value="HisK_dim/P_dom"/>
</dbReference>
<evidence type="ECO:0000256" key="11">
    <source>
        <dbReference type="PROSITE-ProRule" id="PRU00169"/>
    </source>
</evidence>
<dbReference type="InterPro" id="IPR004358">
    <property type="entry name" value="Sig_transdc_His_kin-like_C"/>
</dbReference>
<dbReference type="InterPro" id="IPR005467">
    <property type="entry name" value="His_kinase_dom"/>
</dbReference>
<dbReference type="GO" id="GO:0009927">
    <property type="term" value="F:histidine phosphotransfer kinase activity"/>
    <property type="evidence" value="ECO:0007669"/>
    <property type="project" value="TreeGrafter"/>
</dbReference>
<evidence type="ECO:0000313" key="17">
    <source>
        <dbReference type="Proteomes" id="UP000473091"/>
    </source>
</evidence>
<dbReference type="InterPro" id="IPR003594">
    <property type="entry name" value="HATPase_dom"/>
</dbReference>
<evidence type="ECO:0000256" key="5">
    <source>
        <dbReference type="ARBA" id="ARBA00022553"/>
    </source>
</evidence>
<accession>A0A6M0LKZ0</accession>
<dbReference type="CDD" id="cd17546">
    <property type="entry name" value="REC_hyHK_CKI1_RcsC-like"/>
    <property type="match status" value="1"/>
</dbReference>
<dbReference type="PANTHER" id="PTHR43047">
    <property type="entry name" value="TWO-COMPONENT HISTIDINE PROTEIN KINASE"/>
    <property type="match status" value="1"/>
</dbReference>
<dbReference type="Pfam" id="PF00512">
    <property type="entry name" value="HisKA"/>
    <property type="match status" value="1"/>
</dbReference>
<evidence type="ECO:0000259" key="14">
    <source>
        <dbReference type="PROSITE" id="PS50109"/>
    </source>
</evidence>
<dbReference type="SUPFAM" id="SSF47384">
    <property type="entry name" value="Homodimeric domain of signal transducing histidine kinase"/>
    <property type="match status" value="1"/>
</dbReference>
<evidence type="ECO:0000256" key="2">
    <source>
        <dbReference type="ARBA" id="ARBA00006402"/>
    </source>
</evidence>
<dbReference type="PANTHER" id="PTHR43047:SF72">
    <property type="entry name" value="OSMOSENSING HISTIDINE PROTEIN KINASE SLN1"/>
    <property type="match status" value="1"/>
</dbReference>
<dbReference type="CDD" id="cd00082">
    <property type="entry name" value="HisKA"/>
    <property type="match status" value="1"/>
</dbReference>
<reference evidence="16 17" key="1">
    <citation type="submission" date="2019-09" db="EMBL/GenBank/DDBJ databases">
        <authorList>
            <person name="Pidcock S.E."/>
            <person name="Huws S.A."/>
        </authorList>
    </citation>
    <scope>NUCLEOTIDE SEQUENCE [LARGE SCALE GENOMIC DNA]</scope>
    <source>
        <strain evidence="16 17">MZ8</strain>
    </source>
</reference>
<dbReference type="Gene3D" id="1.10.287.130">
    <property type="match status" value="1"/>
</dbReference>